<name>A0ABX2H9G0_9FIRM</name>
<gene>
    <name evidence="2" type="ORF">G5B17_15810</name>
</gene>
<organism evidence="2 3">
    <name type="scientific">Blautia faecis</name>
    <dbReference type="NCBI Taxonomy" id="871665"/>
    <lineage>
        <taxon>Bacteria</taxon>
        <taxon>Bacillati</taxon>
        <taxon>Bacillota</taxon>
        <taxon>Clostridia</taxon>
        <taxon>Lachnospirales</taxon>
        <taxon>Lachnospiraceae</taxon>
        <taxon>Blautia</taxon>
    </lineage>
</organism>
<sequence>MKRKKIWISVIASMLIGTVSVAASSGIELHEFFNEKGEKVIYPWESIENPDLNYDGPQDQVYVGQIIQTEDGPEKVIAVDEQGSYVTEVLEQ</sequence>
<comment type="caution">
    <text evidence="2">The sequence shown here is derived from an EMBL/GenBank/DDBJ whole genome shotgun (WGS) entry which is preliminary data.</text>
</comment>
<evidence type="ECO:0000313" key="2">
    <source>
        <dbReference type="EMBL" id="NSG86837.1"/>
    </source>
</evidence>
<protein>
    <submittedName>
        <fullName evidence="2">Uncharacterized protein</fullName>
    </submittedName>
</protein>
<feature type="signal peptide" evidence="1">
    <location>
        <begin position="1"/>
        <end position="22"/>
    </location>
</feature>
<reference evidence="2 3" key="1">
    <citation type="journal article" date="2020" name="Cell Host Microbe">
        <title>Functional and Genomic Variation between Human-Derived Isolates of Lachnospiraceae Reveals Inter- and Intra-Species Diversity.</title>
        <authorList>
            <person name="Sorbara M.T."/>
            <person name="Littmann E.R."/>
            <person name="Fontana E."/>
            <person name="Moody T.U."/>
            <person name="Kohout C.E."/>
            <person name="Gjonbalaj M."/>
            <person name="Eaton V."/>
            <person name="Seok R."/>
            <person name="Leiner I.M."/>
            <person name="Pamer E.G."/>
        </authorList>
    </citation>
    <scope>NUCLEOTIDE SEQUENCE [LARGE SCALE GENOMIC DNA]</scope>
    <source>
        <strain evidence="2 3">MSK.17.74</strain>
    </source>
</reference>
<dbReference type="Proteomes" id="UP001644719">
    <property type="component" value="Unassembled WGS sequence"/>
</dbReference>
<keyword evidence="3" id="KW-1185">Reference proteome</keyword>
<proteinExistence type="predicted"/>
<dbReference type="EMBL" id="JAAITS010000051">
    <property type="protein sequence ID" value="NSG86837.1"/>
    <property type="molecule type" value="Genomic_DNA"/>
</dbReference>
<evidence type="ECO:0000256" key="1">
    <source>
        <dbReference type="SAM" id="SignalP"/>
    </source>
</evidence>
<feature type="chain" id="PRO_5045185800" evidence="1">
    <location>
        <begin position="23"/>
        <end position="92"/>
    </location>
</feature>
<dbReference type="RefSeq" id="WP_148462075.1">
    <property type="nucleotide sequence ID" value="NZ_JAAINN010000048.1"/>
</dbReference>
<accession>A0ABX2H9G0</accession>
<evidence type="ECO:0000313" key="3">
    <source>
        <dbReference type="Proteomes" id="UP001644719"/>
    </source>
</evidence>
<keyword evidence="1" id="KW-0732">Signal</keyword>